<name>A0A1R1JJ58_9BURK</name>
<accession>A0A1R1JJ58</accession>
<dbReference type="PROSITE" id="PS50935">
    <property type="entry name" value="SSB"/>
    <property type="match status" value="1"/>
</dbReference>
<evidence type="ECO:0000313" key="5">
    <source>
        <dbReference type="Proteomes" id="UP000187194"/>
    </source>
</evidence>
<dbReference type="EMBL" id="MTJZ01000002">
    <property type="protein sequence ID" value="OMG75071.1"/>
    <property type="molecule type" value="Genomic_DNA"/>
</dbReference>
<evidence type="ECO:0000313" key="4">
    <source>
        <dbReference type="EMBL" id="OMG75071.1"/>
    </source>
</evidence>
<comment type="caution">
    <text evidence="4">The sequence shown here is derived from an EMBL/GenBank/DDBJ whole genome shotgun (WGS) entry which is preliminary data.</text>
</comment>
<sequence length="125" mass="13097">MIDGLVSGKLYGKPAERTGASGRSFVTAKVRAAVGDGEAMFVNVISFSDDAKAALLALDDGDSVALAGTLTPKVWTDRSGDAKQALDMVAHALLTAYHVKRKRQAMQPVGAGKPMSDDSDMNDDL</sequence>
<dbReference type="SUPFAM" id="SSF50249">
    <property type="entry name" value="Nucleic acid-binding proteins"/>
    <property type="match status" value="1"/>
</dbReference>
<reference evidence="4 5" key="1">
    <citation type="submission" date="2017-01" db="EMBL/GenBank/DDBJ databases">
        <title>Phylogeographic, genomic and meropenem susceptibility analysis of Burkholderia ubonensis.</title>
        <authorList>
            <person name="Price E.P."/>
            <person name="Sarovich D.S."/>
            <person name="Webb J.R."/>
            <person name="Hall C.M."/>
            <person name="Sahl J.W."/>
            <person name="Kaestli M."/>
            <person name="Mayo M."/>
            <person name="Harrington G."/>
            <person name="Baker A.L."/>
            <person name="Sidak-Loftis L.C."/>
            <person name="Lummis M."/>
            <person name="Schupp J.M."/>
            <person name="Gillece J.D."/>
            <person name="Tuanyok A."/>
            <person name="Warner J."/>
            <person name="Busch J.D."/>
            <person name="Keim P."/>
            <person name="Currie B.J."/>
            <person name="Wagner D.M."/>
        </authorList>
    </citation>
    <scope>NUCLEOTIDE SEQUENCE [LARGE SCALE GENOMIC DNA]</scope>
    <source>
        <strain evidence="4 5">A21</strain>
    </source>
</reference>
<dbReference type="GO" id="GO:0003697">
    <property type="term" value="F:single-stranded DNA binding"/>
    <property type="evidence" value="ECO:0007669"/>
    <property type="project" value="InterPro"/>
</dbReference>
<evidence type="ECO:0000256" key="1">
    <source>
        <dbReference type="ARBA" id="ARBA00023125"/>
    </source>
</evidence>
<dbReference type="InterPro" id="IPR000424">
    <property type="entry name" value="Primosome_PriB/ssb"/>
</dbReference>
<dbReference type="InterPro" id="IPR012340">
    <property type="entry name" value="NA-bd_OB-fold"/>
</dbReference>
<dbReference type="Pfam" id="PF00436">
    <property type="entry name" value="SSB"/>
    <property type="match status" value="1"/>
</dbReference>
<gene>
    <name evidence="4" type="ORF">BW685_02155</name>
</gene>
<protein>
    <submittedName>
        <fullName evidence="4">Single-stranded DNA-binding protein</fullName>
    </submittedName>
</protein>
<dbReference type="AlphaFoldDB" id="A0A1R1JJ58"/>
<feature type="region of interest" description="Disordered" evidence="3">
    <location>
        <begin position="103"/>
        <end position="125"/>
    </location>
</feature>
<evidence type="ECO:0000256" key="3">
    <source>
        <dbReference type="SAM" id="MobiDB-lite"/>
    </source>
</evidence>
<organism evidence="4 5">
    <name type="scientific">Burkholderia ubonensis</name>
    <dbReference type="NCBI Taxonomy" id="101571"/>
    <lineage>
        <taxon>Bacteria</taxon>
        <taxon>Pseudomonadati</taxon>
        <taxon>Pseudomonadota</taxon>
        <taxon>Betaproteobacteria</taxon>
        <taxon>Burkholderiales</taxon>
        <taxon>Burkholderiaceae</taxon>
        <taxon>Burkholderia</taxon>
        <taxon>Burkholderia cepacia complex</taxon>
    </lineage>
</organism>
<dbReference type="RefSeq" id="WP_076474727.1">
    <property type="nucleotide sequence ID" value="NZ_MTJZ01000002.1"/>
</dbReference>
<dbReference type="Gene3D" id="2.40.50.140">
    <property type="entry name" value="Nucleic acid-binding proteins"/>
    <property type="match status" value="1"/>
</dbReference>
<evidence type="ECO:0000256" key="2">
    <source>
        <dbReference type="PROSITE-ProRule" id="PRU00252"/>
    </source>
</evidence>
<proteinExistence type="predicted"/>
<dbReference type="Proteomes" id="UP000187194">
    <property type="component" value="Unassembled WGS sequence"/>
</dbReference>
<keyword evidence="1 2" id="KW-0238">DNA-binding</keyword>